<keyword evidence="6 7" id="KW-0961">Cell wall biogenesis/degradation</keyword>
<dbReference type="eggNOG" id="COG1559">
    <property type="taxonomic scope" value="Bacteria"/>
</dbReference>
<comment type="function">
    <text evidence="7">Functions as a peptidoglycan terminase that cleaves nascent peptidoglycan strands endolytically to terminate their elongation.</text>
</comment>
<feature type="site" description="Important for catalytic activity" evidence="7">
    <location>
        <position position="257"/>
    </location>
</feature>
<dbReference type="HOGENOM" id="CLU_025574_4_1_11"/>
<comment type="catalytic activity">
    <reaction evidence="7">
        <text>a peptidoglycan chain = a peptidoglycan chain with N-acetyl-1,6-anhydromuramyl-[peptide] at the reducing end + a peptidoglycan chain with N-acetylglucosamine at the non-reducing end.</text>
        <dbReference type="EC" id="4.2.2.29"/>
    </reaction>
</comment>
<name>F8E313_CORRG</name>
<evidence type="ECO:0000256" key="3">
    <source>
        <dbReference type="ARBA" id="ARBA00022989"/>
    </source>
</evidence>
<comment type="similarity">
    <text evidence="7">Belongs to the transglycosylase MltG family.</text>
</comment>
<dbReference type="NCBIfam" id="TIGR00247">
    <property type="entry name" value="endolytic transglycosylase MltG"/>
    <property type="match status" value="1"/>
</dbReference>
<reference evidence="8 9" key="1">
    <citation type="journal article" date="2012" name="BMC Genomics">
        <title>Complete genome sequence, lifestyle, and multi-drug resistance of the human pathogen Corynebacterium resistens DSM 45100 isolated from blood samples of a leukemia patient.</title>
        <authorList>
            <person name="Schroder J."/>
            <person name="Maus I."/>
            <person name="Meyer K."/>
            <person name="Wordemann S."/>
            <person name="Blom J."/>
            <person name="Jaenicke S."/>
            <person name="Schneider J."/>
            <person name="Trost E."/>
            <person name="Tauch A."/>
        </authorList>
    </citation>
    <scope>NUCLEOTIDE SEQUENCE [LARGE SCALE GENOMIC DNA]</scope>
    <source>
        <strain evidence="9">DSM 45100 / JCM 12819 / CCUG 50093 / GTC 2026 / SICGH 158</strain>
    </source>
</reference>
<evidence type="ECO:0000256" key="5">
    <source>
        <dbReference type="ARBA" id="ARBA00023239"/>
    </source>
</evidence>
<comment type="subcellular location">
    <subcellularLocation>
        <location evidence="7">Cell membrane</location>
        <topology evidence="7">Single-pass membrane protein</topology>
    </subcellularLocation>
</comment>
<keyword evidence="4 7" id="KW-0472">Membrane</keyword>
<evidence type="ECO:0000256" key="2">
    <source>
        <dbReference type="ARBA" id="ARBA00022692"/>
    </source>
</evidence>
<dbReference type="AlphaFoldDB" id="F8E313"/>
<dbReference type="KEGG" id="crd:CRES_1117"/>
<dbReference type="Gene3D" id="3.30.160.60">
    <property type="entry name" value="Classic Zinc Finger"/>
    <property type="match status" value="1"/>
</dbReference>
<evidence type="ECO:0000256" key="1">
    <source>
        <dbReference type="ARBA" id="ARBA00022475"/>
    </source>
</evidence>
<dbReference type="HAMAP" id="MF_02065">
    <property type="entry name" value="MltG"/>
    <property type="match status" value="1"/>
</dbReference>
<dbReference type="RefSeq" id="WP_013888488.1">
    <property type="nucleotide sequence ID" value="NC_015673.1"/>
</dbReference>
<keyword evidence="2 7" id="KW-0812">Transmembrane</keyword>
<dbReference type="EMBL" id="CP002857">
    <property type="protein sequence ID" value="AEI09473.1"/>
    <property type="molecule type" value="Genomic_DNA"/>
</dbReference>
<accession>F8E313</accession>
<dbReference type="Pfam" id="PF02618">
    <property type="entry name" value="YceG"/>
    <property type="match status" value="1"/>
</dbReference>
<feature type="transmembrane region" description="Helical" evidence="7">
    <location>
        <begin position="12"/>
        <end position="32"/>
    </location>
</feature>
<dbReference type="GO" id="GO:0009252">
    <property type="term" value="P:peptidoglycan biosynthetic process"/>
    <property type="evidence" value="ECO:0007669"/>
    <property type="project" value="UniProtKB-UniRule"/>
</dbReference>
<organism evidence="8 9">
    <name type="scientific">Corynebacterium resistens (strain DSM 45100 / JCM 12819 / GTC 2026 / SICGH 158)</name>
    <dbReference type="NCBI Taxonomy" id="662755"/>
    <lineage>
        <taxon>Bacteria</taxon>
        <taxon>Bacillati</taxon>
        <taxon>Actinomycetota</taxon>
        <taxon>Actinomycetes</taxon>
        <taxon>Mycobacteriales</taxon>
        <taxon>Corynebacteriaceae</taxon>
        <taxon>Corynebacterium</taxon>
    </lineage>
</organism>
<dbReference type="Gene3D" id="3.30.1490.480">
    <property type="entry name" value="Endolytic murein transglycosylase"/>
    <property type="match status" value="1"/>
</dbReference>
<keyword evidence="9" id="KW-1185">Reference proteome</keyword>
<keyword evidence="5 7" id="KW-0456">Lyase</keyword>
<evidence type="ECO:0000256" key="4">
    <source>
        <dbReference type="ARBA" id="ARBA00023136"/>
    </source>
</evidence>
<dbReference type="GO" id="GO:0005886">
    <property type="term" value="C:plasma membrane"/>
    <property type="evidence" value="ECO:0007669"/>
    <property type="project" value="UniProtKB-SubCell"/>
</dbReference>
<keyword evidence="1 7" id="KW-1003">Cell membrane</keyword>
<evidence type="ECO:0000313" key="8">
    <source>
        <dbReference type="EMBL" id="AEI09473.1"/>
    </source>
</evidence>
<dbReference type="EC" id="4.2.2.29" evidence="7"/>
<evidence type="ECO:0000313" key="9">
    <source>
        <dbReference type="Proteomes" id="UP000000492"/>
    </source>
</evidence>
<dbReference type="Proteomes" id="UP000000492">
    <property type="component" value="Chromosome"/>
</dbReference>
<dbReference type="GO" id="GO:0071555">
    <property type="term" value="P:cell wall organization"/>
    <property type="evidence" value="ECO:0007669"/>
    <property type="project" value="UniProtKB-KW"/>
</dbReference>
<evidence type="ECO:0000256" key="6">
    <source>
        <dbReference type="ARBA" id="ARBA00023316"/>
    </source>
</evidence>
<dbReference type="PANTHER" id="PTHR30518:SF2">
    <property type="entry name" value="ENDOLYTIC MUREIN TRANSGLYCOSYLASE"/>
    <property type="match status" value="1"/>
</dbReference>
<gene>
    <name evidence="7" type="primary">mltG</name>
    <name evidence="8" type="ordered locus">CRES_1117</name>
</gene>
<protein>
    <recommendedName>
        <fullName evidence="7">Endolytic murein transglycosylase</fullName>
        <ecNumber evidence="7">4.2.2.29</ecNumber>
    </recommendedName>
    <alternativeName>
        <fullName evidence="7">Peptidoglycan lytic transglycosylase</fullName>
    </alternativeName>
    <alternativeName>
        <fullName evidence="7">Peptidoglycan polymerization terminase</fullName>
    </alternativeName>
</protein>
<evidence type="ECO:0000256" key="7">
    <source>
        <dbReference type="HAMAP-Rule" id="MF_02065"/>
    </source>
</evidence>
<proteinExistence type="inferred from homology"/>
<sequence>MQPKYRRRRQWAGALSIALVLLLVGTLGYIWYQREVVGTRDYAGTGNGKIVMVRVDEGDSVASLVPELVEKNVVGSRRALMAEVSKQAPTLQAGYYPLQEEMSAKSALEKLSDEKSRRGVVDIPTGLTLENVTVVGGKPREGIYSLVSKQTCQDNNTCVSPEKLREAVARTSPADLGVPQWAQEPVSRRGEDPKRIEGLISPGIHVFNPTSNPVEIMKSLISASAKQYENTGLVSAASKIGLNPYEMVTAASLIEREAPANDFDKVGRVILNRLKINQKLEFDSTVNYSLSEQEVATTDADRKRITPWNTYAKQGLPDTPIASPGLKALHAIENPAPGDWLYFVTIDKDGTTVFNRDFAEHEKAIERSRANGVLDSGR</sequence>
<dbReference type="InterPro" id="IPR003770">
    <property type="entry name" value="MLTG-like"/>
</dbReference>
<dbReference type="PANTHER" id="PTHR30518">
    <property type="entry name" value="ENDOLYTIC MUREIN TRANSGLYCOSYLASE"/>
    <property type="match status" value="1"/>
</dbReference>
<dbReference type="STRING" id="662755.CRES_1117"/>
<keyword evidence="3 7" id="KW-1133">Transmembrane helix</keyword>
<dbReference type="GO" id="GO:0008932">
    <property type="term" value="F:lytic endotransglycosylase activity"/>
    <property type="evidence" value="ECO:0007669"/>
    <property type="project" value="UniProtKB-UniRule"/>
</dbReference>
<dbReference type="OrthoDB" id="9814591at2"/>